<reference evidence="5 6" key="1">
    <citation type="submission" date="2016-04" db="EMBL/GenBank/DDBJ databases">
        <title>A degradative enzymes factory behind the ericoid mycorrhizal symbiosis.</title>
        <authorList>
            <consortium name="DOE Joint Genome Institute"/>
            <person name="Martino E."/>
            <person name="Morin E."/>
            <person name="Grelet G."/>
            <person name="Kuo A."/>
            <person name="Kohler A."/>
            <person name="Daghino S."/>
            <person name="Barry K."/>
            <person name="Choi C."/>
            <person name="Cichocki N."/>
            <person name="Clum A."/>
            <person name="Copeland A."/>
            <person name="Hainaut M."/>
            <person name="Haridas S."/>
            <person name="Labutti K."/>
            <person name="Lindquist E."/>
            <person name="Lipzen A."/>
            <person name="Khouja H.-R."/>
            <person name="Murat C."/>
            <person name="Ohm R."/>
            <person name="Olson A."/>
            <person name="Spatafora J."/>
            <person name="Veneault-Fourrey C."/>
            <person name="Henrissat B."/>
            <person name="Grigoriev I."/>
            <person name="Martin F."/>
            <person name="Perotto S."/>
        </authorList>
    </citation>
    <scope>NUCLEOTIDE SEQUENCE [LARGE SCALE GENOMIC DNA]</scope>
    <source>
        <strain evidence="5 6">F</strain>
    </source>
</reference>
<dbReference type="InterPro" id="IPR007219">
    <property type="entry name" value="XnlR_reg_dom"/>
</dbReference>
<dbReference type="CDD" id="cd00067">
    <property type="entry name" value="GAL4"/>
    <property type="match status" value="1"/>
</dbReference>
<dbReference type="CDD" id="cd12148">
    <property type="entry name" value="fungal_TF_MHR"/>
    <property type="match status" value="1"/>
</dbReference>
<feature type="region of interest" description="Disordered" evidence="3">
    <location>
        <begin position="145"/>
        <end position="165"/>
    </location>
</feature>
<dbReference type="Pfam" id="PF04082">
    <property type="entry name" value="Fungal_trans"/>
    <property type="match status" value="1"/>
</dbReference>
<evidence type="ECO:0000256" key="2">
    <source>
        <dbReference type="ARBA" id="ARBA00023242"/>
    </source>
</evidence>
<dbReference type="GO" id="GO:0000981">
    <property type="term" value="F:DNA-binding transcription factor activity, RNA polymerase II-specific"/>
    <property type="evidence" value="ECO:0007669"/>
    <property type="project" value="InterPro"/>
</dbReference>
<evidence type="ECO:0000256" key="1">
    <source>
        <dbReference type="ARBA" id="ARBA00022723"/>
    </source>
</evidence>
<keyword evidence="1" id="KW-0479">Metal-binding</keyword>
<feature type="compositionally biased region" description="Polar residues" evidence="3">
    <location>
        <begin position="1"/>
        <end position="14"/>
    </location>
</feature>
<accession>A0A2J6R707</accession>
<evidence type="ECO:0000313" key="6">
    <source>
        <dbReference type="Proteomes" id="UP000235786"/>
    </source>
</evidence>
<feature type="region of interest" description="Disordered" evidence="3">
    <location>
        <begin position="79"/>
        <end position="123"/>
    </location>
</feature>
<dbReference type="Pfam" id="PF00172">
    <property type="entry name" value="Zn_clus"/>
    <property type="match status" value="1"/>
</dbReference>
<organism evidence="5 6">
    <name type="scientific">Hyaloscypha variabilis (strain UAMH 11265 / GT02V1 / F)</name>
    <name type="common">Meliniomyces variabilis</name>
    <dbReference type="NCBI Taxonomy" id="1149755"/>
    <lineage>
        <taxon>Eukaryota</taxon>
        <taxon>Fungi</taxon>
        <taxon>Dikarya</taxon>
        <taxon>Ascomycota</taxon>
        <taxon>Pezizomycotina</taxon>
        <taxon>Leotiomycetes</taxon>
        <taxon>Helotiales</taxon>
        <taxon>Hyaloscyphaceae</taxon>
        <taxon>Hyaloscypha</taxon>
        <taxon>Hyaloscypha variabilis</taxon>
    </lineage>
</organism>
<dbReference type="Gene3D" id="4.10.240.10">
    <property type="entry name" value="Zn(2)-C6 fungal-type DNA-binding domain"/>
    <property type="match status" value="1"/>
</dbReference>
<dbReference type="EMBL" id="KZ613954">
    <property type="protein sequence ID" value="PMD34300.1"/>
    <property type="molecule type" value="Genomic_DNA"/>
</dbReference>
<dbReference type="PROSITE" id="PS50048">
    <property type="entry name" value="ZN2_CY6_FUNGAL_2"/>
    <property type="match status" value="1"/>
</dbReference>
<evidence type="ECO:0000313" key="5">
    <source>
        <dbReference type="EMBL" id="PMD34300.1"/>
    </source>
</evidence>
<dbReference type="InterPro" id="IPR001138">
    <property type="entry name" value="Zn2Cys6_DnaBD"/>
</dbReference>
<dbReference type="InterPro" id="IPR052761">
    <property type="entry name" value="Fungal_Detox/Toxin_TFs"/>
</dbReference>
<evidence type="ECO:0000259" key="4">
    <source>
        <dbReference type="PROSITE" id="PS50048"/>
    </source>
</evidence>
<dbReference type="PROSITE" id="PS00463">
    <property type="entry name" value="ZN2_CY6_FUNGAL_1"/>
    <property type="match status" value="1"/>
</dbReference>
<dbReference type="SMART" id="SM00066">
    <property type="entry name" value="GAL4"/>
    <property type="match status" value="1"/>
</dbReference>
<protein>
    <recommendedName>
        <fullName evidence="4">Zn(2)-C6 fungal-type domain-containing protein</fullName>
    </recommendedName>
</protein>
<proteinExistence type="predicted"/>
<dbReference type="GO" id="GO:0008270">
    <property type="term" value="F:zinc ion binding"/>
    <property type="evidence" value="ECO:0007669"/>
    <property type="project" value="InterPro"/>
</dbReference>
<feature type="compositionally biased region" description="Low complexity" evidence="3">
    <location>
        <begin position="94"/>
        <end position="118"/>
    </location>
</feature>
<dbReference type="PANTHER" id="PTHR47425">
    <property type="entry name" value="FARB-RELATED"/>
    <property type="match status" value="1"/>
</dbReference>
<dbReference type="AlphaFoldDB" id="A0A2J6R707"/>
<keyword evidence="6" id="KW-1185">Reference proteome</keyword>
<name>A0A2J6R707_HYAVF</name>
<sequence>MPRSSTSPSMNTPAFGSEPQRAGETGKRKANKACVPCRARKVKCDAAEIGLPCSSCTSRQRAEDCVLPVRKGRTRKVIHGLPTPSHTIGIPAASNSSQLDSLNQSNQSNQSKQSSTSDPLDCQNPHQTESDLLYLNILNDAVKETAESSQHHTTSNTPYCSRPEESFTPRNCLWTKLPQLDDIDNEYLVKKGVFDLPPPHYLDALIKTYFDHVHPFAPVINRVDFIRGYESGDCSLFLLHVILTPASVHAPTEVLSACGFASRSAAQESFFSKAKLLHDFAAEDDPLLMLQGSIILCMVVLDHPTDQDFGYWFHNAIRLATKLDLRNTCVREDKPRKLLNLYRGIWCALCFLDIFHVFCNTRRSRLLENASAIKPRTEDDWEAEDISGASSGLLSAFTPQQKALPGVYCELSQIFGQCLSIVKNKPQQDPRQMMHPLDAWRKSLAAKMHVGGDTGTDVYYLNIQAMSYRFECILCRLIRRRWQQSQNADWSEWAKQRLRSAILELDTIAMRVLASGTFQDFPISFVTTITALLALHIESALDPAETELVRSMARISISQTMLLLTQGKEIPVLKRALLVFEEILAKKNLYLVQPPNILVQVPAQSQLQDNSMADAYASPHTQVSVVLSQLEQGENNPSFDMDFLGFDFLDEWQIGQLDFTGQY</sequence>
<dbReference type="SUPFAM" id="SSF57701">
    <property type="entry name" value="Zn2/Cys6 DNA-binding domain"/>
    <property type="match status" value="1"/>
</dbReference>
<dbReference type="GO" id="GO:0003677">
    <property type="term" value="F:DNA binding"/>
    <property type="evidence" value="ECO:0007669"/>
    <property type="project" value="InterPro"/>
</dbReference>
<gene>
    <name evidence="5" type="ORF">L207DRAFT_497657</name>
</gene>
<dbReference type="PANTHER" id="PTHR47425:SF2">
    <property type="entry name" value="FARB-RELATED"/>
    <property type="match status" value="1"/>
</dbReference>
<dbReference type="Proteomes" id="UP000235786">
    <property type="component" value="Unassembled WGS sequence"/>
</dbReference>
<dbReference type="InterPro" id="IPR036864">
    <property type="entry name" value="Zn2-C6_fun-type_DNA-bd_sf"/>
</dbReference>
<dbReference type="GO" id="GO:0006351">
    <property type="term" value="P:DNA-templated transcription"/>
    <property type="evidence" value="ECO:0007669"/>
    <property type="project" value="InterPro"/>
</dbReference>
<evidence type="ECO:0000256" key="3">
    <source>
        <dbReference type="SAM" id="MobiDB-lite"/>
    </source>
</evidence>
<dbReference type="OrthoDB" id="5121955at2759"/>
<feature type="region of interest" description="Disordered" evidence="3">
    <location>
        <begin position="1"/>
        <end position="31"/>
    </location>
</feature>
<keyword evidence="2" id="KW-0539">Nucleus</keyword>
<feature type="domain" description="Zn(2)-C6 fungal-type" evidence="4">
    <location>
        <begin position="33"/>
        <end position="67"/>
    </location>
</feature>